<sequence>VCRLWAGYVDFLTACGAPVTKVRRAEERARASQAPGPALTGDGAPGTKRPAEAEDAPAAKALRTALQEASSSTGLVKNEAKANAATAEEAPSSTGLVKNEAKANAATAEEAAAEPPAVAAGGA</sequence>
<dbReference type="EMBL" id="CAUYUJ010020516">
    <property type="protein sequence ID" value="CAK0898897.1"/>
    <property type="molecule type" value="Genomic_DNA"/>
</dbReference>
<accession>A0ABN9XGQ9</accession>
<reference evidence="2" key="1">
    <citation type="submission" date="2023-10" db="EMBL/GenBank/DDBJ databases">
        <authorList>
            <person name="Chen Y."/>
            <person name="Shah S."/>
            <person name="Dougan E. K."/>
            <person name="Thang M."/>
            <person name="Chan C."/>
        </authorList>
    </citation>
    <scope>NUCLEOTIDE SEQUENCE [LARGE SCALE GENOMIC DNA]</scope>
</reference>
<feature type="compositionally biased region" description="Low complexity" evidence="1">
    <location>
        <begin position="102"/>
        <end position="123"/>
    </location>
</feature>
<protein>
    <submittedName>
        <fullName evidence="2">Uncharacterized protein</fullName>
    </submittedName>
</protein>
<comment type="caution">
    <text evidence="2">The sequence shown here is derived from an EMBL/GenBank/DDBJ whole genome shotgun (WGS) entry which is preliminary data.</text>
</comment>
<name>A0ABN9XGQ9_9DINO</name>
<feature type="non-terminal residue" evidence="2">
    <location>
        <position position="1"/>
    </location>
</feature>
<organism evidence="2 3">
    <name type="scientific">Prorocentrum cordatum</name>
    <dbReference type="NCBI Taxonomy" id="2364126"/>
    <lineage>
        <taxon>Eukaryota</taxon>
        <taxon>Sar</taxon>
        <taxon>Alveolata</taxon>
        <taxon>Dinophyceae</taxon>
        <taxon>Prorocentrales</taxon>
        <taxon>Prorocentraceae</taxon>
        <taxon>Prorocentrum</taxon>
    </lineage>
</organism>
<evidence type="ECO:0000313" key="2">
    <source>
        <dbReference type="EMBL" id="CAK0898897.1"/>
    </source>
</evidence>
<keyword evidence="3" id="KW-1185">Reference proteome</keyword>
<evidence type="ECO:0000313" key="3">
    <source>
        <dbReference type="Proteomes" id="UP001189429"/>
    </source>
</evidence>
<proteinExistence type="predicted"/>
<feature type="region of interest" description="Disordered" evidence="1">
    <location>
        <begin position="26"/>
        <end position="123"/>
    </location>
</feature>
<dbReference type="Proteomes" id="UP001189429">
    <property type="component" value="Unassembled WGS sequence"/>
</dbReference>
<feature type="compositionally biased region" description="Low complexity" evidence="1">
    <location>
        <begin position="81"/>
        <end position="90"/>
    </location>
</feature>
<gene>
    <name evidence="2" type="ORF">PCOR1329_LOCUS76553</name>
</gene>
<evidence type="ECO:0000256" key="1">
    <source>
        <dbReference type="SAM" id="MobiDB-lite"/>
    </source>
</evidence>